<comment type="subcellular location">
    <subcellularLocation>
        <location evidence="1">Cell envelope</location>
    </subcellularLocation>
</comment>
<evidence type="ECO:0000313" key="9">
    <source>
        <dbReference type="Proteomes" id="UP000030184"/>
    </source>
</evidence>
<dbReference type="PROSITE" id="PS51257">
    <property type="entry name" value="PROKAR_LIPOPROTEIN"/>
    <property type="match status" value="1"/>
</dbReference>
<gene>
    <name evidence="6" type="ORF">JCM19302_1235</name>
    <name evidence="7" type="ORF">JCM19538_461</name>
</gene>
<keyword evidence="4" id="KW-0676">Redox-active center</keyword>
<evidence type="ECO:0000256" key="2">
    <source>
        <dbReference type="ARBA" id="ARBA00022748"/>
    </source>
</evidence>
<dbReference type="PANTHER" id="PTHR42852">
    <property type="entry name" value="THIOL:DISULFIDE INTERCHANGE PROTEIN DSBE"/>
    <property type="match status" value="1"/>
</dbReference>
<reference evidence="9" key="1">
    <citation type="journal article" date="2014" name="Genome Announc.">
        <title>Draft Genome Sequence of Marine Flavobacterium Jejuia pallidilutea Strain 11shimoA1 and Pigmentation Mutants.</title>
        <authorList>
            <person name="Takatani N."/>
            <person name="Nakanishi M."/>
            <person name="Meirelles P."/>
            <person name="Mino S."/>
            <person name="Suda W."/>
            <person name="Oshima K."/>
            <person name="Hattori M."/>
            <person name="Ohkuma M."/>
            <person name="Hosokawa M."/>
            <person name="Miyashita K."/>
            <person name="Thompson F.L."/>
            <person name="Niwa A."/>
            <person name="Sawabe T."/>
            <person name="Sawabe T."/>
        </authorList>
    </citation>
    <scope>NUCLEOTIDE SEQUENCE [LARGE SCALE GENOMIC DNA]</scope>
    <source>
        <strain evidence="9">JCM 19538</strain>
    </source>
</reference>
<name>A0A090W867_9FLAO</name>
<dbReference type="Pfam" id="PF08534">
    <property type="entry name" value="Redoxin"/>
    <property type="match status" value="1"/>
</dbReference>
<evidence type="ECO:0000256" key="3">
    <source>
        <dbReference type="ARBA" id="ARBA00023157"/>
    </source>
</evidence>
<evidence type="ECO:0000313" key="8">
    <source>
        <dbReference type="Proteomes" id="UP000029646"/>
    </source>
</evidence>
<keyword evidence="2" id="KW-0201">Cytochrome c-type biogenesis</keyword>
<evidence type="ECO:0000313" key="6">
    <source>
        <dbReference type="EMBL" id="GAL73121.1"/>
    </source>
</evidence>
<dbReference type="GO" id="GO:0017004">
    <property type="term" value="P:cytochrome complex assembly"/>
    <property type="evidence" value="ECO:0007669"/>
    <property type="project" value="UniProtKB-KW"/>
</dbReference>
<dbReference type="Gene3D" id="3.40.30.10">
    <property type="entry name" value="Glutaredoxin"/>
    <property type="match status" value="1"/>
</dbReference>
<evidence type="ECO:0000259" key="5">
    <source>
        <dbReference type="PROSITE" id="PS51352"/>
    </source>
</evidence>
<feature type="domain" description="Thioredoxin" evidence="5">
    <location>
        <begin position="314"/>
        <end position="458"/>
    </location>
</feature>
<dbReference type="Proteomes" id="UP000030184">
    <property type="component" value="Unassembled WGS sequence"/>
</dbReference>
<keyword evidence="3" id="KW-1015">Disulfide bond</keyword>
<evidence type="ECO:0000256" key="4">
    <source>
        <dbReference type="ARBA" id="ARBA00023284"/>
    </source>
</evidence>
<dbReference type="GO" id="GO:0016491">
    <property type="term" value="F:oxidoreductase activity"/>
    <property type="evidence" value="ECO:0007669"/>
    <property type="project" value="InterPro"/>
</dbReference>
<sequence>MKKILIPLIFLTLLACGKNEGKPLDYAIVSGKITNKNGVVTINSFDRTFSEPLKVSADGSFTDTLSTDKSSYVIFDGKNPVFIYVEPGYNLNVTYDVKDFENTITFSGEGAQVNTYLLEKNKNEKALIGNRFEVYKLNEADFKAKYKAIKASSDSLLETFKGIPEDFKVLEKRDLNYNYLARLNEYEPYHKYVTKNDDFKVSDSFLKELEGIDYQNGEDYFFSENFKLLLTSHYRKQAEALAKKEGIANDIAFIKTISNIENEKIKNDVLFVFANTSMSYSKDVDSFYKLYSDNSNNDKNNAIIKEKYDKLTGLSKGKPSPKFVDYRNHAGGTTSLDDLKGKYTYIDVWATWCGPCIREIPALKKVEADYHNKNIQFVSVSIDKEKDFETWKTMVNEKELGGVQLFADNDWNSKFVKDYEIQGIPRFILIDPNGNIVSSNAPRPSDPALRDLFEELNI</sequence>
<dbReference type="RefSeq" id="WP_042249619.1">
    <property type="nucleotide sequence ID" value="NZ_BBNS01000040.1"/>
</dbReference>
<dbReference type="Proteomes" id="UP000029646">
    <property type="component" value="Unassembled WGS sequence"/>
</dbReference>
<dbReference type="GO" id="GO:0030313">
    <property type="term" value="C:cell envelope"/>
    <property type="evidence" value="ECO:0007669"/>
    <property type="project" value="UniProtKB-SubCell"/>
</dbReference>
<dbReference type="CDD" id="cd02966">
    <property type="entry name" value="TlpA_like_family"/>
    <property type="match status" value="1"/>
</dbReference>
<dbReference type="PANTHER" id="PTHR42852:SF6">
    <property type="entry name" value="THIOL:DISULFIDE INTERCHANGE PROTEIN DSBE"/>
    <property type="match status" value="1"/>
</dbReference>
<dbReference type="SUPFAM" id="SSF52833">
    <property type="entry name" value="Thioredoxin-like"/>
    <property type="match status" value="1"/>
</dbReference>
<dbReference type="InterPro" id="IPR013766">
    <property type="entry name" value="Thioredoxin_domain"/>
</dbReference>
<dbReference type="PROSITE" id="PS51352">
    <property type="entry name" value="THIOREDOXIN_2"/>
    <property type="match status" value="1"/>
</dbReference>
<dbReference type="InterPro" id="IPR013740">
    <property type="entry name" value="Redoxin"/>
</dbReference>
<dbReference type="EMBL" id="BBNY01000076">
    <property type="protein sequence ID" value="GAL90696.1"/>
    <property type="molecule type" value="Genomic_DNA"/>
</dbReference>
<dbReference type="InterPro" id="IPR036249">
    <property type="entry name" value="Thioredoxin-like_sf"/>
</dbReference>
<dbReference type="AlphaFoldDB" id="A0A090W867"/>
<proteinExistence type="predicted"/>
<organism evidence="6 8">
    <name type="scientific">Jejuia pallidilutea</name>
    <dbReference type="NCBI Taxonomy" id="504487"/>
    <lineage>
        <taxon>Bacteria</taxon>
        <taxon>Pseudomonadati</taxon>
        <taxon>Bacteroidota</taxon>
        <taxon>Flavobacteriia</taxon>
        <taxon>Flavobacteriales</taxon>
        <taxon>Flavobacteriaceae</taxon>
        <taxon>Jejuia</taxon>
    </lineage>
</organism>
<keyword evidence="9" id="KW-1185">Reference proteome</keyword>
<dbReference type="OrthoDB" id="743079at2"/>
<evidence type="ECO:0000313" key="7">
    <source>
        <dbReference type="EMBL" id="GAL90696.1"/>
    </source>
</evidence>
<dbReference type="EMBL" id="BBNS01000040">
    <property type="protein sequence ID" value="GAL73121.1"/>
    <property type="molecule type" value="Genomic_DNA"/>
</dbReference>
<evidence type="ECO:0000256" key="1">
    <source>
        <dbReference type="ARBA" id="ARBA00004196"/>
    </source>
</evidence>
<comment type="caution">
    <text evidence="6">The sequence shown here is derived from an EMBL/GenBank/DDBJ whole genome shotgun (WGS) entry which is preliminary data.</text>
</comment>
<protein>
    <submittedName>
        <fullName evidence="6">Thiol:disulfide interchange protein</fullName>
    </submittedName>
</protein>
<dbReference type="InterPro" id="IPR050553">
    <property type="entry name" value="Thioredoxin_ResA/DsbE_sf"/>
</dbReference>
<accession>A0A090W867</accession>